<keyword evidence="1" id="KW-0472">Membrane</keyword>
<evidence type="ECO:0000313" key="2">
    <source>
        <dbReference type="EMBL" id="HFK20404.1"/>
    </source>
</evidence>
<reference evidence="2" key="1">
    <citation type="journal article" date="2020" name="mSystems">
        <title>Genome- and Community-Level Interaction Insights into Carbon Utilization and Element Cycling Functions of Hydrothermarchaeota in Hydrothermal Sediment.</title>
        <authorList>
            <person name="Zhou Z."/>
            <person name="Liu Y."/>
            <person name="Xu W."/>
            <person name="Pan J."/>
            <person name="Luo Z.H."/>
            <person name="Li M."/>
        </authorList>
    </citation>
    <scope>NUCLEOTIDE SEQUENCE [LARGE SCALE GENOMIC DNA]</scope>
    <source>
        <strain evidence="2">SpSt-468</strain>
    </source>
</reference>
<protein>
    <submittedName>
        <fullName evidence="2">Uncharacterized protein</fullName>
    </submittedName>
</protein>
<organism evidence="2">
    <name type="scientific">Candidatus Methanomethylicus mesodigestus</name>
    <dbReference type="NCBI Taxonomy" id="1867258"/>
    <lineage>
        <taxon>Archaea</taxon>
        <taxon>Thermoproteota</taxon>
        <taxon>Methanosuratincolia</taxon>
        <taxon>Candidatus Methanomethylicales</taxon>
        <taxon>Candidatus Methanomethylicaceae</taxon>
        <taxon>Candidatus Methanomethylicus</taxon>
    </lineage>
</organism>
<keyword evidence="1" id="KW-1133">Transmembrane helix</keyword>
<sequence>MDQSVDAVLSMMLFLSFFIAANVVSLGLFFEMAAHQQNVNCEYMARFVCSLIMLENGGSPAKWIQWVPSTDPASYSLNDAIHIRIDALCFNLSANTETVVIWSKTAGTSPKELWHGEYSVLSAMDDGSAVRLSVEVW</sequence>
<proteinExistence type="predicted"/>
<dbReference type="AlphaFoldDB" id="A0A7C3ES20"/>
<gene>
    <name evidence="2" type="ORF">ENS19_03895</name>
</gene>
<keyword evidence="1" id="KW-0812">Transmembrane</keyword>
<accession>A0A7C3ES20</accession>
<dbReference type="EMBL" id="DSTX01000005">
    <property type="protein sequence ID" value="HFK20404.1"/>
    <property type="molecule type" value="Genomic_DNA"/>
</dbReference>
<evidence type="ECO:0000256" key="1">
    <source>
        <dbReference type="SAM" id="Phobius"/>
    </source>
</evidence>
<comment type="caution">
    <text evidence="2">The sequence shown here is derived from an EMBL/GenBank/DDBJ whole genome shotgun (WGS) entry which is preliminary data.</text>
</comment>
<feature type="transmembrane region" description="Helical" evidence="1">
    <location>
        <begin position="12"/>
        <end position="30"/>
    </location>
</feature>
<name>A0A7C3ES20_9CREN</name>